<dbReference type="InterPro" id="IPR011051">
    <property type="entry name" value="RmlC_Cupin_sf"/>
</dbReference>
<dbReference type="InterPro" id="IPR014710">
    <property type="entry name" value="RmlC-like_jellyroll"/>
</dbReference>
<reference evidence="4 5" key="1">
    <citation type="submission" date="2019-10" db="EMBL/GenBank/DDBJ databases">
        <title>Evaluation of single-gene subtyping targets for Pseudomonas.</title>
        <authorList>
            <person name="Reichler S.J."/>
            <person name="Orsi R.H."/>
            <person name="Wiedmann M."/>
            <person name="Martin N.H."/>
            <person name="Murphy S.I."/>
        </authorList>
    </citation>
    <scope>NUCLEOTIDE SEQUENCE [LARGE SCALE GENOMIC DNA]</scope>
    <source>
        <strain evidence="3 5">FSL R10-3254</strain>
        <strain evidence="2 4">FSL R10-3257</strain>
    </source>
</reference>
<feature type="chain" id="PRO_5035992260" description="Cupin domain-containing protein" evidence="1">
    <location>
        <begin position="40"/>
        <end position="172"/>
    </location>
</feature>
<gene>
    <name evidence="3" type="ORF">GHO39_20235</name>
    <name evidence="2" type="ORF">GHO40_01470</name>
</gene>
<comment type="caution">
    <text evidence="2">The sequence shown here is derived from an EMBL/GenBank/DDBJ whole genome shotgun (WGS) entry which is preliminary data.</text>
</comment>
<dbReference type="EMBL" id="WIWJ01000002">
    <property type="protein sequence ID" value="MQT45410.1"/>
    <property type="molecule type" value="Genomic_DNA"/>
</dbReference>
<dbReference type="OrthoDB" id="4205621at2"/>
<keyword evidence="1" id="KW-0732">Signal</keyword>
<dbReference type="AlphaFoldDB" id="A0A0J6I9S3"/>
<dbReference type="EMBL" id="WIWI01000062">
    <property type="protein sequence ID" value="MQT91447.1"/>
    <property type="molecule type" value="Genomic_DNA"/>
</dbReference>
<dbReference type="Gene3D" id="2.60.120.10">
    <property type="entry name" value="Jelly Rolls"/>
    <property type="match status" value="1"/>
</dbReference>
<dbReference type="Proteomes" id="UP000441404">
    <property type="component" value="Unassembled WGS sequence"/>
</dbReference>
<sequence>MHQKKRSSRHTVIHGLCNLSLRTAGAVAITLATLSGAQAATSATDTIKAYKLCTGADDASHVLQGTINQNMRNDVTAIHFKQSPAHASFDWHNDPEPQYVMTLSGTLAFETRTGETFTLHPGEVLLAADNTGSGHRWKMVDDQPWRRGYVVLKPGAADSFVPNDPAAAKVCQ</sequence>
<accession>A0A0J6I9S3</accession>
<evidence type="ECO:0000313" key="4">
    <source>
        <dbReference type="Proteomes" id="UP000441404"/>
    </source>
</evidence>
<dbReference type="Proteomes" id="UP000489190">
    <property type="component" value="Unassembled WGS sequence"/>
</dbReference>
<dbReference type="CDD" id="cd07009">
    <property type="entry name" value="cupin_BLL0285-like"/>
    <property type="match status" value="1"/>
</dbReference>
<evidence type="ECO:0000313" key="2">
    <source>
        <dbReference type="EMBL" id="MQT45410.1"/>
    </source>
</evidence>
<name>A0A0J6I9S3_9PSED</name>
<protein>
    <recommendedName>
        <fullName evidence="6">Cupin domain-containing protein</fullName>
    </recommendedName>
</protein>
<evidence type="ECO:0000313" key="5">
    <source>
        <dbReference type="Proteomes" id="UP000489190"/>
    </source>
</evidence>
<dbReference type="STRING" id="1608996.TU84_15575"/>
<feature type="signal peptide" evidence="1">
    <location>
        <begin position="1"/>
        <end position="39"/>
    </location>
</feature>
<proteinExistence type="predicted"/>
<dbReference type="SUPFAM" id="SSF51182">
    <property type="entry name" value="RmlC-like cupins"/>
    <property type="match status" value="1"/>
</dbReference>
<evidence type="ECO:0000256" key="1">
    <source>
        <dbReference type="SAM" id="SignalP"/>
    </source>
</evidence>
<dbReference type="RefSeq" id="WP_048370461.1">
    <property type="nucleotide sequence ID" value="NZ_JYLD01000009.1"/>
</dbReference>
<evidence type="ECO:0008006" key="6">
    <source>
        <dbReference type="Google" id="ProtNLM"/>
    </source>
</evidence>
<organism evidence="2 4">
    <name type="scientific">Pseudomonas helleri</name>
    <dbReference type="NCBI Taxonomy" id="1608996"/>
    <lineage>
        <taxon>Bacteria</taxon>
        <taxon>Pseudomonadati</taxon>
        <taxon>Pseudomonadota</taxon>
        <taxon>Gammaproteobacteria</taxon>
        <taxon>Pseudomonadales</taxon>
        <taxon>Pseudomonadaceae</taxon>
        <taxon>Pseudomonas</taxon>
    </lineage>
</organism>
<evidence type="ECO:0000313" key="3">
    <source>
        <dbReference type="EMBL" id="MQT91447.1"/>
    </source>
</evidence>